<organism evidence="1 2">
    <name type="scientific">Colwellia chukchiensis</name>
    <dbReference type="NCBI Taxonomy" id="641665"/>
    <lineage>
        <taxon>Bacteria</taxon>
        <taxon>Pseudomonadati</taxon>
        <taxon>Pseudomonadota</taxon>
        <taxon>Gammaproteobacteria</taxon>
        <taxon>Alteromonadales</taxon>
        <taxon>Colwelliaceae</taxon>
        <taxon>Colwellia</taxon>
    </lineage>
</organism>
<accession>A0A1H7TQ42</accession>
<dbReference type="SUPFAM" id="SSF53474">
    <property type="entry name" value="alpha/beta-Hydrolases"/>
    <property type="match status" value="1"/>
</dbReference>
<protein>
    <submittedName>
        <fullName evidence="1">Esterase/lipase superfamily enzyme</fullName>
    </submittedName>
</protein>
<sequence>MLTLTLYYATNRNHIGQRWTPSSYGQDFSSDRSNNLRFGRVTLEVSASKIQQLLNKKVASRIGDGEALSAYIETKLRKKHHIQAYPEPADPTTASTAELASTTAFQALKAQMETKRDLVVFIHGFNVDWYEAVASAMALELMLNRQSQHIDELKDTSVFLFSWPSNGKMIKNKAYLSDRSDAEDSSIAVARGFLKLRDFLMTLRPNDGNPALKECGQQLHLLCHSMGNYVLQHALAALINLNNQKQLPQLFQHIFMCAPDVDDTVFEREQAMVNLHRMARQVTVYYNNGDLAMYISDYTKGNVDRLGHNGSARPSLLHNKVNQVNCSEIVRGITEHSYYLWATVNEDIRQSIDNIANGDARRKRTSQSAQVWRLH</sequence>
<dbReference type="Gene3D" id="3.40.50.1820">
    <property type="entry name" value="alpha/beta hydrolase"/>
    <property type="match status" value="1"/>
</dbReference>
<dbReference type="Pfam" id="PF05990">
    <property type="entry name" value="DUF900"/>
    <property type="match status" value="1"/>
</dbReference>
<dbReference type="PANTHER" id="PTHR36513:SF1">
    <property type="entry name" value="TRANSMEMBRANE PROTEIN"/>
    <property type="match status" value="1"/>
</dbReference>
<dbReference type="PANTHER" id="PTHR36513">
    <property type="entry name" value="ABC TRANSMEMBRANE TYPE-1 DOMAIN-CONTAINING PROTEIN"/>
    <property type="match status" value="1"/>
</dbReference>
<keyword evidence="2" id="KW-1185">Reference proteome</keyword>
<dbReference type="OrthoDB" id="9797755at2"/>
<gene>
    <name evidence="1" type="ORF">SAMN05216262_12726</name>
</gene>
<reference evidence="2" key="1">
    <citation type="submission" date="2016-10" db="EMBL/GenBank/DDBJ databases">
        <authorList>
            <person name="Varghese N."/>
            <person name="Submissions S."/>
        </authorList>
    </citation>
    <scope>NUCLEOTIDE SEQUENCE [LARGE SCALE GENOMIC DNA]</scope>
    <source>
        <strain evidence="2">CGMCC 1.9127</strain>
    </source>
</reference>
<dbReference type="InterPro" id="IPR010297">
    <property type="entry name" value="DUF900_hydrolase"/>
</dbReference>
<evidence type="ECO:0000313" key="2">
    <source>
        <dbReference type="Proteomes" id="UP000199297"/>
    </source>
</evidence>
<dbReference type="RefSeq" id="WP_085286142.1">
    <property type="nucleotide sequence ID" value="NZ_FOBI01000027.1"/>
</dbReference>
<dbReference type="InterPro" id="IPR029058">
    <property type="entry name" value="AB_hydrolase_fold"/>
</dbReference>
<dbReference type="STRING" id="641665.GCA_002104455_02206"/>
<evidence type="ECO:0000313" key="1">
    <source>
        <dbReference type="EMBL" id="SEL86486.1"/>
    </source>
</evidence>
<dbReference type="Proteomes" id="UP000199297">
    <property type="component" value="Unassembled WGS sequence"/>
</dbReference>
<name>A0A1H7TQ42_9GAMM</name>
<dbReference type="EMBL" id="FOBI01000027">
    <property type="protein sequence ID" value="SEL86486.1"/>
    <property type="molecule type" value="Genomic_DNA"/>
</dbReference>
<proteinExistence type="predicted"/>
<dbReference type="AlphaFoldDB" id="A0A1H7TQ42"/>